<organism evidence="1 2">
    <name type="scientific">Pseudomonas syringae pv. ribicola</name>
    <dbReference type="NCBI Taxonomy" id="55398"/>
    <lineage>
        <taxon>Bacteria</taxon>
        <taxon>Pseudomonadati</taxon>
        <taxon>Pseudomonadota</taxon>
        <taxon>Gammaproteobacteria</taxon>
        <taxon>Pseudomonadales</taxon>
        <taxon>Pseudomonadaceae</taxon>
        <taxon>Pseudomonas</taxon>
    </lineage>
</organism>
<dbReference type="Proteomes" id="UP000050554">
    <property type="component" value="Unassembled WGS sequence"/>
</dbReference>
<proteinExistence type="predicted"/>
<protein>
    <submittedName>
        <fullName evidence="1">Uncharacterized protein</fullName>
    </submittedName>
</protein>
<evidence type="ECO:0000313" key="2">
    <source>
        <dbReference type="Proteomes" id="UP000050554"/>
    </source>
</evidence>
<name>A0A0P9ZIQ4_PSESI</name>
<reference evidence="1 2" key="1">
    <citation type="submission" date="2015-09" db="EMBL/GenBank/DDBJ databases">
        <title>Genome announcement of multiple Pseudomonas syringae strains.</title>
        <authorList>
            <person name="Thakur S."/>
            <person name="Wang P.W."/>
            <person name="Gong Y."/>
            <person name="Weir B.S."/>
            <person name="Guttman D.S."/>
        </authorList>
    </citation>
    <scope>NUCLEOTIDE SEQUENCE [LARGE SCALE GENOMIC DNA]</scope>
    <source>
        <strain evidence="1 2">ICMP3882</strain>
    </source>
</reference>
<evidence type="ECO:0000313" key="1">
    <source>
        <dbReference type="EMBL" id="KPY50353.1"/>
    </source>
</evidence>
<dbReference type="PATRIC" id="fig|55398.3.peg.165"/>
<dbReference type="AlphaFoldDB" id="A0A0P9ZIQ4"/>
<accession>A0A0P9ZIQ4</accession>
<gene>
    <name evidence="1" type="ORF">ALO47_101196</name>
</gene>
<dbReference type="EMBL" id="LJRF01000038">
    <property type="protein sequence ID" value="KPY50353.1"/>
    <property type="molecule type" value="Genomic_DNA"/>
</dbReference>
<sequence>MAGNPGHNQCGEQLGKLLGTLSHDAPLLRCSFYNPAGQGYRTGFDTDLPPAPPTVPEQFRVPVNRLDSTGQWGKPVCVA</sequence>
<comment type="caution">
    <text evidence="1">The sequence shown here is derived from an EMBL/GenBank/DDBJ whole genome shotgun (WGS) entry which is preliminary data.</text>
</comment>